<dbReference type="Pfam" id="PF10084">
    <property type="entry name" value="DUF2322"/>
    <property type="match status" value="1"/>
</dbReference>
<dbReference type="InterPro" id="IPR016755">
    <property type="entry name" value="UCP019302"/>
</dbReference>
<sequence>MQFSDLLATLENIDHLAAIELYDGEQLNARIDNKPGSAGSVRVYNTLVQEFGEINLAAAEKGLQLYAEHTADAKAFPGKHPNIDRLLAFVEKTCTNQNNRHYEVKLIAQ</sequence>
<dbReference type="PIRSF" id="PIRSF019302">
    <property type="entry name" value="UCP019302"/>
    <property type="match status" value="1"/>
</dbReference>
<evidence type="ECO:0000313" key="2">
    <source>
        <dbReference type="Proteomes" id="UP000648257"/>
    </source>
</evidence>
<dbReference type="RefSeq" id="WP_186924224.1">
    <property type="nucleotide sequence ID" value="NZ_JACOFW010000026.1"/>
</dbReference>
<dbReference type="Proteomes" id="UP000648257">
    <property type="component" value="Unassembled WGS sequence"/>
</dbReference>
<keyword evidence="2" id="KW-1185">Reference proteome</keyword>
<dbReference type="EMBL" id="JACOFW010000026">
    <property type="protein sequence ID" value="MBC3809164.1"/>
    <property type="molecule type" value="Genomic_DNA"/>
</dbReference>
<accession>A0ABR6X891</accession>
<protein>
    <submittedName>
        <fullName evidence="1">DUF2322 family protein</fullName>
    </submittedName>
</protein>
<gene>
    <name evidence="1" type="ORF">H8K52_17625</name>
</gene>
<organism evidence="1 2">
    <name type="scientific">Undibacterium seohonense</name>
    <dbReference type="NCBI Taxonomy" id="1344950"/>
    <lineage>
        <taxon>Bacteria</taxon>
        <taxon>Pseudomonadati</taxon>
        <taxon>Pseudomonadota</taxon>
        <taxon>Betaproteobacteria</taxon>
        <taxon>Burkholderiales</taxon>
        <taxon>Oxalobacteraceae</taxon>
        <taxon>Undibacterium</taxon>
    </lineage>
</organism>
<evidence type="ECO:0000313" key="1">
    <source>
        <dbReference type="EMBL" id="MBC3809164.1"/>
    </source>
</evidence>
<name>A0ABR6X891_9BURK</name>
<comment type="caution">
    <text evidence="1">The sequence shown here is derived from an EMBL/GenBank/DDBJ whole genome shotgun (WGS) entry which is preliminary data.</text>
</comment>
<reference evidence="1 2" key="1">
    <citation type="submission" date="2020-08" db="EMBL/GenBank/DDBJ databases">
        <title>Novel species isolated from subtropical streams in China.</title>
        <authorList>
            <person name="Lu H."/>
        </authorList>
    </citation>
    <scope>NUCLEOTIDE SEQUENCE [LARGE SCALE GENOMIC DNA]</scope>
    <source>
        <strain evidence="1 2">KACC 16656</strain>
    </source>
</reference>
<proteinExistence type="predicted"/>